<name>A0A560GVL1_9PROT</name>
<evidence type="ECO:0000313" key="2">
    <source>
        <dbReference type="EMBL" id="TWB38067.1"/>
    </source>
</evidence>
<dbReference type="Pfam" id="PF10099">
    <property type="entry name" value="RskA_C"/>
    <property type="match status" value="1"/>
</dbReference>
<dbReference type="EMBL" id="VITR01000013">
    <property type="protein sequence ID" value="TWB38067.1"/>
    <property type="molecule type" value="Genomic_DNA"/>
</dbReference>
<comment type="caution">
    <text evidence="2">The sequence shown here is derived from an EMBL/GenBank/DDBJ whole genome shotgun (WGS) entry which is preliminary data.</text>
</comment>
<gene>
    <name evidence="2" type="ORF">FBZ90_11359</name>
</gene>
<dbReference type="InterPro" id="IPR018764">
    <property type="entry name" value="RskA_C"/>
</dbReference>
<accession>A0A560GVL1</accession>
<reference evidence="2 3" key="1">
    <citation type="submission" date="2019-06" db="EMBL/GenBank/DDBJ databases">
        <title>Genomic Encyclopedia of Type Strains, Phase IV (KMG-V): Genome sequencing to study the core and pangenomes of soil and plant-associated prokaryotes.</title>
        <authorList>
            <person name="Whitman W."/>
        </authorList>
    </citation>
    <scope>NUCLEOTIDE SEQUENCE [LARGE SCALE GENOMIC DNA]</scope>
    <source>
        <strain evidence="2 3">BR 11622</strain>
    </source>
</reference>
<keyword evidence="3" id="KW-1185">Reference proteome</keyword>
<protein>
    <submittedName>
        <fullName evidence="2">Anti-sigma-K factor RskA</fullName>
    </submittedName>
</protein>
<organism evidence="2 3">
    <name type="scientific">Nitrospirillum amazonense</name>
    <dbReference type="NCBI Taxonomy" id="28077"/>
    <lineage>
        <taxon>Bacteria</taxon>
        <taxon>Pseudomonadati</taxon>
        <taxon>Pseudomonadota</taxon>
        <taxon>Alphaproteobacteria</taxon>
        <taxon>Rhodospirillales</taxon>
        <taxon>Azospirillaceae</taxon>
        <taxon>Nitrospirillum</taxon>
    </lineage>
</organism>
<proteinExistence type="predicted"/>
<dbReference type="OrthoDB" id="9816387at2"/>
<evidence type="ECO:0000259" key="1">
    <source>
        <dbReference type="Pfam" id="PF10099"/>
    </source>
</evidence>
<dbReference type="GO" id="GO:0006417">
    <property type="term" value="P:regulation of translation"/>
    <property type="evidence" value="ECO:0007669"/>
    <property type="project" value="TreeGrafter"/>
</dbReference>
<dbReference type="RefSeq" id="WP_145734819.1">
    <property type="nucleotide sequence ID" value="NZ_VITR01000013.1"/>
</dbReference>
<dbReference type="GO" id="GO:0016989">
    <property type="term" value="F:sigma factor antagonist activity"/>
    <property type="evidence" value="ECO:0007669"/>
    <property type="project" value="TreeGrafter"/>
</dbReference>
<dbReference type="Proteomes" id="UP000315751">
    <property type="component" value="Unassembled WGS sequence"/>
</dbReference>
<dbReference type="InterPro" id="IPR051474">
    <property type="entry name" value="Anti-sigma-K/W_factor"/>
</dbReference>
<dbReference type="PANTHER" id="PTHR37461:SF1">
    <property type="entry name" value="ANTI-SIGMA-K FACTOR RSKA"/>
    <property type="match status" value="1"/>
</dbReference>
<evidence type="ECO:0000313" key="3">
    <source>
        <dbReference type="Proteomes" id="UP000315751"/>
    </source>
</evidence>
<dbReference type="AlphaFoldDB" id="A0A560GVL1"/>
<dbReference type="GO" id="GO:0005886">
    <property type="term" value="C:plasma membrane"/>
    <property type="evidence" value="ECO:0007669"/>
    <property type="project" value="InterPro"/>
</dbReference>
<sequence length="231" mass="24294">MIPDDFEELDLLAGEYVLGTLNAQQAKAVADALPGHGALRHAVADWERRLAPLLAAVPAVAPPATLWRRIEAQLPPAAVPGWRAWLRRQWNAPPVWRWMTAGAAAALLTVTLLVPAALRGDGPRYMALLTAASDGRVGWLVEGRGRWLEPVALAGVTTPADRDLELWLIADGAPPRAVGVIAPGRVLPVADKALAGSGKLVLAISLEPKGGSPTGAPTGPVLYSGAMRRLP</sequence>
<dbReference type="PANTHER" id="PTHR37461">
    <property type="entry name" value="ANTI-SIGMA-K FACTOR RSKA"/>
    <property type="match status" value="1"/>
</dbReference>
<feature type="domain" description="Anti-sigma K factor RskA C-terminal" evidence="1">
    <location>
        <begin position="101"/>
        <end position="221"/>
    </location>
</feature>